<gene>
    <name evidence="1" type="ORF">IAG43_22770</name>
</gene>
<dbReference type="EMBL" id="CP060825">
    <property type="protein sequence ID" value="QNP65473.1"/>
    <property type="molecule type" value="Genomic_DNA"/>
</dbReference>
<accession>A0A7H0HY57</accession>
<reference evidence="1 2" key="1">
    <citation type="submission" date="2020-08" db="EMBL/GenBank/DDBJ databases">
        <title>A novel species.</title>
        <authorList>
            <person name="Gao J."/>
        </authorList>
    </citation>
    <scope>NUCLEOTIDE SEQUENCE [LARGE SCALE GENOMIC DNA]</scope>
    <source>
        <strain evidence="1 2">CRPJ-33</strain>
    </source>
</reference>
<evidence type="ECO:0000313" key="1">
    <source>
        <dbReference type="EMBL" id="QNP65473.1"/>
    </source>
</evidence>
<name>A0A7H0HY57_9ACTN</name>
<dbReference type="KEGG" id="sgj:IAG43_22770"/>
<dbReference type="AlphaFoldDB" id="A0A7H0HY57"/>
<dbReference type="Proteomes" id="UP000516230">
    <property type="component" value="Chromosome"/>
</dbReference>
<keyword evidence="2" id="KW-1185">Reference proteome</keyword>
<dbReference type="RefSeq" id="WP_187742553.1">
    <property type="nucleotide sequence ID" value="NZ_CP060825.1"/>
</dbReference>
<sequence length="79" mass="8261">MPGSTTLGPGHGADAIDHPDATRLAALTRELHRLLSEDGPNRITDAQAAALCGGGAREREEFTAWVERVAGRLEAAVAD</sequence>
<organism evidence="1 2">
    <name type="scientific">Streptomyces genisteinicus</name>
    <dbReference type="NCBI Taxonomy" id="2768068"/>
    <lineage>
        <taxon>Bacteria</taxon>
        <taxon>Bacillati</taxon>
        <taxon>Actinomycetota</taxon>
        <taxon>Actinomycetes</taxon>
        <taxon>Kitasatosporales</taxon>
        <taxon>Streptomycetaceae</taxon>
        <taxon>Streptomyces</taxon>
    </lineage>
</organism>
<protein>
    <submittedName>
        <fullName evidence="1">Uncharacterized protein</fullName>
    </submittedName>
</protein>
<evidence type="ECO:0000313" key="2">
    <source>
        <dbReference type="Proteomes" id="UP000516230"/>
    </source>
</evidence>
<proteinExistence type="predicted"/>